<dbReference type="EMBL" id="AOPY01001535">
    <property type="protein sequence ID" value="EPJ36881.1"/>
    <property type="molecule type" value="Genomic_DNA"/>
</dbReference>
<dbReference type="Proteomes" id="UP000015001">
    <property type="component" value="Unassembled WGS sequence"/>
</dbReference>
<evidence type="ECO:0000313" key="2">
    <source>
        <dbReference type="EMBL" id="EPJ36881.1"/>
    </source>
</evidence>
<dbReference type="HOGENOM" id="CLU_3383970_0_0_11"/>
<feature type="region of interest" description="Disordered" evidence="1">
    <location>
        <begin position="1"/>
        <end position="33"/>
    </location>
</feature>
<proteinExistence type="predicted"/>
<dbReference type="AlphaFoldDB" id="S4MJV0"/>
<keyword evidence="3" id="KW-1185">Reference proteome</keyword>
<protein>
    <submittedName>
        <fullName evidence="2">Uncharacterized protein</fullName>
    </submittedName>
</protein>
<evidence type="ECO:0000256" key="1">
    <source>
        <dbReference type="SAM" id="MobiDB-lite"/>
    </source>
</evidence>
<dbReference type="PATRIC" id="fig|1283301.3.peg.6043"/>
<feature type="compositionally biased region" description="Polar residues" evidence="1">
    <location>
        <begin position="12"/>
        <end position="23"/>
    </location>
</feature>
<reference evidence="2 3" key="1">
    <citation type="submission" date="2013-02" db="EMBL/GenBank/DDBJ databases">
        <title>Draft Genome Sequence of Streptomyces afghaniensis, Which Produces Compounds of the Julimycin B-Complex.</title>
        <authorList>
            <person name="Gruening B.A."/>
            <person name="Praeg A."/>
            <person name="Erxleben A."/>
            <person name="Guenther S."/>
            <person name="Fiedler H.-P."/>
            <person name="Goodfellow M."/>
            <person name="Mueller M."/>
        </authorList>
    </citation>
    <scope>NUCLEOTIDE SEQUENCE [LARGE SCALE GENOMIC DNA]</scope>
    <source>
        <strain evidence="2 3">772</strain>
    </source>
</reference>
<gene>
    <name evidence="2" type="ORF">STAFG_6084</name>
</gene>
<accession>S4MJV0</accession>
<feature type="compositionally biased region" description="Basic and acidic residues" evidence="1">
    <location>
        <begin position="1"/>
        <end position="11"/>
    </location>
</feature>
<name>S4MJV0_9ACTN</name>
<evidence type="ECO:0000313" key="3">
    <source>
        <dbReference type="Proteomes" id="UP000015001"/>
    </source>
</evidence>
<sequence length="33" mass="3680">MTAHEQHRRELATTTLGQDTTSGPYWIHGLEAA</sequence>
<organism evidence="2 3">
    <name type="scientific">Streptomyces afghaniensis 772</name>
    <dbReference type="NCBI Taxonomy" id="1283301"/>
    <lineage>
        <taxon>Bacteria</taxon>
        <taxon>Bacillati</taxon>
        <taxon>Actinomycetota</taxon>
        <taxon>Actinomycetes</taxon>
        <taxon>Kitasatosporales</taxon>
        <taxon>Streptomycetaceae</taxon>
        <taxon>Streptomyces</taxon>
    </lineage>
</organism>
<comment type="caution">
    <text evidence="2">The sequence shown here is derived from an EMBL/GenBank/DDBJ whole genome shotgun (WGS) entry which is preliminary data.</text>
</comment>